<accession>A0A8J3MZ71</accession>
<proteinExistence type="predicted"/>
<comment type="caution">
    <text evidence="2">The sequence shown here is derived from an EMBL/GenBank/DDBJ whole genome shotgun (WGS) entry which is preliminary data.</text>
</comment>
<feature type="region of interest" description="Disordered" evidence="1">
    <location>
        <begin position="1"/>
        <end position="21"/>
    </location>
</feature>
<dbReference type="AlphaFoldDB" id="A0A8J3MZ71"/>
<gene>
    <name evidence="2" type="ORF">KSX_86430</name>
</gene>
<keyword evidence="3" id="KW-1185">Reference proteome</keyword>
<reference evidence="2" key="1">
    <citation type="submission" date="2020-10" db="EMBL/GenBank/DDBJ databases">
        <title>Taxonomic study of unclassified bacteria belonging to the class Ktedonobacteria.</title>
        <authorList>
            <person name="Yabe S."/>
            <person name="Wang C.M."/>
            <person name="Zheng Y."/>
            <person name="Sakai Y."/>
            <person name="Cavaletti L."/>
            <person name="Monciardini P."/>
            <person name="Donadio S."/>
        </authorList>
    </citation>
    <scope>NUCLEOTIDE SEQUENCE</scope>
    <source>
        <strain evidence="2">SOSP1-1</strain>
    </source>
</reference>
<evidence type="ECO:0000313" key="3">
    <source>
        <dbReference type="Proteomes" id="UP000612362"/>
    </source>
</evidence>
<dbReference type="Proteomes" id="UP000612362">
    <property type="component" value="Unassembled WGS sequence"/>
</dbReference>
<dbReference type="EMBL" id="BNJF01000008">
    <property type="protein sequence ID" value="GHO50480.1"/>
    <property type="molecule type" value="Genomic_DNA"/>
</dbReference>
<name>A0A8J3MZ71_9CHLR</name>
<feature type="compositionally biased region" description="Polar residues" evidence="1">
    <location>
        <begin position="10"/>
        <end position="21"/>
    </location>
</feature>
<evidence type="ECO:0000313" key="2">
    <source>
        <dbReference type="EMBL" id="GHO50480.1"/>
    </source>
</evidence>
<sequence length="60" mass="6495">MSKTMDKTAPAQSNTHKTAPTQYVRYPLRLPAFCASRRGSIIDAQLPLNEYGGSSPLIGS</sequence>
<evidence type="ECO:0000256" key="1">
    <source>
        <dbReference type="SAM" id="MobiDB-lite"/>
    </source>
</evidence>
<organism evidence="2 3">
    <name type="scientific">Ktedonospora formicarum</name>
    <dbReference type="NCBI Taxonomy" id="2778364"/>
    <lineage>
        <taxon>Bacteria</taxon>
        <taxon>Bacillati</taxon>
        <taxon>Chloroflexota</taxon>
        <taxon>Ktedonobacteria</taxon>
        <taxon>Ktedonobacterales</taxon>
        <taxon>Ktedonobacteraceae</taxon>
        <taxon>Ktedonospora</taxon>
    </lineage>
</organism>
<protein>
    <submittedName>
        <fullName evidence="2">Uncharacterized protein</fullName>
    </submittedName>
</protein>